<name>A0A125QR77_9BACI</name>
<evidence type="ECO:0000259" key="1">
    <source>
        <dbReference type="PROSITE" id="PS51186"/>
    </source>
</evidence>
<dbReference type="GO" id="GO:0008999">
    <property type="term" value="F:protein-N-terminal-alanine acetyltransferase activity"/>
    <property type="evidence" value="ECO:0007669"/>
    <property type="project" value="TreeGrafter"/>
</dbReference>
<feature type="domain" description="N-acetyltransferase" evidence="1">
    <location>
        <begin position="140"/>
        <end position="275"/>
    </location>
</feature>
<protein>
    <recommendedName>
        <fullName evidence="1">N-acetyltransferase domain-containing protein</fullName>
    </recommendedName>
</protein>
<organism evidence="2 3">
    <name type="scientific">Peribacillus simplex</name>
    <dbReference type="NCBI Taxonomy" id="1478"/>
    <lineage>
        <taxon>Bacteria</taxon>
        <taxon>Bacillati</taxon>
        <taxon>Bacillota</taxon>
        <taxon>Bacilli</taxon>
        <taxon>Bacillales</taxon>
        <taxon>Bacillaceae</taxon>
        <taxon>Peribacillus</taxon>
    </lineage>
</organism>
<sequence length="275" mass="32064">MLKEKQLEDIRILQEECERGEFTLKLNWETLRSRNGVHQNDFFHYVGSNLAGFLGLYDFGNKIEMCGMVHPDFRRQGIFTNMLEEAIGSAMKRENKLIILNSPAQSPSGKGFLAQVPCQLAFSEYQMKWSQMELGEYEDVVIRPSRRNDEQTEILLDIHCFHFTEKEARDYYQRILYEDTLKTMMIEKDGRAVGKIRVDNSGGEAWIYGFSILPEYQGRGLGRKVLKKLVAEQSQLGYDIFLEVEATNDHALKLYESCGFKTIQRQDYYRYEGLK</sequence>
<dbReference type="InterPro" id="IPR000182">
    <property type="entry name" value="GNAT_dom"/>
</dbReference>
<dbReference type="Proteomes" id="UP000064189">
    <property type="component" value="Unassembled WGS sequence"/>
</dbReference>
<dbReference type="PANTHER" id="PTHR43617:SF20">
    <property type="entry name" value="N-ALPHA-ACETYLTRANSFERASE RIMI"/>
    <property type="match status" value="1"/>
</dbReference>
<dbReference type="PROSITE" id="PS51186">
    <property type="entry name" value="GNAT"/>
    <property type="match status" value="2"/>
</dbReference>
<dbReference type="EMBL" id="LNNH01000046">
    <property type="protein sequence ID" value="KWW12664.1"/>
    <property type="molecule type" value="Genomic_DNA"/>
</dbReference>
<dbReference type="SUPFAM" id="SSF55729">
    <property type="entry name" value="Acyl-CoA N-acyltransferases (Nat)"/>
    <property type="match status" value="1"/>
</dbReference>
<dbReference type="Pfam" id="PF00583">
    <property type="entry name" value="Acetyltransf_1"/>
    <property type="match status" value="2"/>
</dbReference>
<gene>
    <name evidence="2" type="ORF">AS888_09505</name>
</gene>
<comment type="caution">
    <text evidence="2">The sequence shown here is derived from an EMBL/GenBank/DDBJ whole genome shotgun (WGS) entry which is preliminary data.</text>
</comment>
<proteinExistence type="predicted"/>
<dbReference type="CDD" id="cd04301">
    <property type="entry name" value="NAT_SF"/>
    <property type="match status" value="2"/>
</dbReference>
<keyword evidence="3" id="KW-1185">Reference proteome</keyword>
<dbReference type="Gene3D" id="3.40.630.30">
    <property type="match status" value="2"/>
</dbReference>
<dbReference type="PANTHER" id="PTHR43617">
    <property type="entry name" value="L-AMINO ACID N-ACETYLTRANSFERASE"/>
    <property type="match status" value="1"/>
</dbReference>
<dbReference type="AlphaFoldDB" id="A0A125QR77"/>
<reference evidence="2 3" key="1">
    <citation type="submission" date="2015-11" db="EMBL/GenBank/DDBJ databases">
        <title>Genome Sequence of Bacillus simplex strain VanAntwerpen2.</title>
        <authorList>
            <person name="Couger M.B."/>
        </authorList>
    </citation>
    <scope>NUCLEOTIDE SEQUENCE [LARGE SCALE GENOMIC DNA]</scope>
    <source>
        <strain evidence="2 3">VanAntwerpen02</strain>
    </source>
</reference>
<evidence type="ECO:0000313" key="2">
    <source>
        <dbReference type="EMBL" id="KWW12664.1"/>
    </source>
</evidence>
<dbReference type="InterPro" id="IPR016181">
    <property type="entry name" value="Acyl_CoA_acyltransferase"/>
</dbReference>
<dbReference type="InterPro" id="IPR050276">
    <property type="entry name" value="MshD_Acetyltransferase"/>
</dbReference>
<feature type="domain" description="N-acetyltransferase" evidence="1">
    <location>
        <begin position="1"/>
        <end position="135"/>
    </location>
</feature>
<accession>A0A125QR77</accession>
<evidence type="ECO:0000313" key="3">
    <source>
        <dbReference type="Proteomes" id="UP000064189"/>
    </source>
</evidence>